<gene>
    <name evidence="5" type="primary">rplE</name>
    <name evidence="9" type="ORF">UX03_C0011G0013</name>
</gene>
<keyword evidence="5" id="KW-0694">RNA-binding</keyword>
<keyword evidence="3 5" id="KW-0687">Ribonucleoprotein</keyword>
<feature type="domain" description="Large ribosomal subunit protein uL5 C-terminal" evidence="8">
    <location>
        <begin position="96"/>
        <end position="189"/>
    </location>
</feature>
<dbReference type="AlphaFoldDB" id="A0A0G1M651"/>
<dbReference type="Proteomes" id="UP000034086">
    <property type="component" value="Unassembled WGS sequence"/>
</dbReference>
<reference evidence="9 10" key="1">
    <citation type="journal article" date="2015" name="Nature">
        <title>rRNA introns, odd ribosomes, and small enigmatic genomes across a large radiation of phyla.</title>
        <authorList>
            <person name="Brown C.T."/>
            <person name="Hug L.A."/>
            <person name="Thomas B.C."/>
            <person name="Sharon I."/>
            <person name="Castelle C.J."/>
            <person name="Singh A."/>
            <person name="Wilkins M.J."/>
            <person name="Williams K.H."/>
            <person name="Banfield J.F."/>
        </authorList>
    </citation>
    <scope>NUCLEOTIDE SEQUENCE [LARGE SCALE GENOMIC DNA]</scope>
</reference>
<comment type="similarity">
    <text evidence="1 5 6">Belongs to the universal ribosomal protein uL5 family.</text>
</comment>
<dbReference type="GO" id="GO:0019843">
    <property type="term" value="F:rRNA binding"/>
    <property type="evidence" value="ECO:0007669"/>
    <property type="project" value="UniProtKB-UniRule"/>
</dbReference>
<dbReference type="InterPro" id="IPR031310">
    <property type="entry name" value="Ribosomal_uL5_N"/>
</dbReference>
<dbReference type="GO" id="GO:0000049">
    <property type="term" value="F:tRNA binding"/>
    <property type="evidence" value="ECO:0007669"/>
    <property type="project" value="UniProtKB-UniRule"/>
</dbReference>
<evidence type="ECO:0000259" key="7">
    <source>
        <dbReference type="Pfam" id="PF00281"/>
    </source>
</evidence>
<evidence type="ECO:0000256" key="5">
    <source>
        <dbReference type="HAMAP-Rule" id="MF_01333"/>
    </source>
</evidence>
<evidence type="ECO:0000256" key="4">
    <source>
        <dbReference type="ARBA" id="ARBA00035245"/>
    </source>
</evidence>
<feature type="domain" description="Large ribosomal subunit protein uL5 N-terminal" evidence="7">
    <location>
        <begin position="36"/>
        <end position="92"/>
    </location>
</feature>
<dbReference type="Gene3D" id="3.30.1440.10">
    <property type="match status" value="1"/>
</dbReference>
<dbReference type="PIRSF" id="PIRSF002161">
    <property type="entry name" value="Ribosomal_L5"/>
    <property type="match status" value="1"/>
</dbReference>
<keyword evidence="2 5" id="KW-0689">Ribosomal protein</keyword>
<proteinExistence type="inferred from homology"/>
<dbReference type="GO" id="GO:0005840">
    <property type="term" value="C:ribosome"/>
    <property type="evidence" value="ECO:0007669"/>
    <property type="project" value="UniProtKB-KW"/>
</dbReference>
<dbReference type="InterPro" id="IPR022803">
    <property type="entry name" value="Ribosomal_uL5_dom_sf"/>
</dbReference>
<accession>A0A0G1M651</accession>
<evidence type="ECO:0000256" key="3">
    <source>
        <dbReference type="ARBA" id="ARBA00023274"/>
    </source>
</evidence>
<dbReference type="InterPro" id="IPR002132">
    <property type="entry name" value="Ribosomal_uL5"/>
</dbReference>
<evidence type="ECO:0000313" key="10">
    <source>
        <dbReference type="Proteomes" id="UP000034086"/>
    </source>
</evidence>
<dbReference type="Pfam" id="PF00673">
    <property type="entry name" value="Ribosomal_L5_C"/>
    <property type="match status" value="1"/>
</dbReference>
<keyword evidence="5" id="KW-0699">rRNA-binding</keyword>
<comment type="function">
    <text evidence="5">This is 1 of the proteins that bind and probably mediate the attachment of the 5S RNA into the large ribosomal subunit, where it forms part of the central protuberance. In the 70S ribosome it contacts protein S13 of the 30S subunit (bridge B1b), connecting the 2 subunits; this bridge is implicated in subunit movement. Contacts the P site tRNA; the 5S rRNA and some of its associated proteins might help stabilize positioning of ribosome-bound tRNAs.</text>
</comment>
<sequence length="194" mass="21415">MNKIMDKVNNTMRTSLKIKYEKEVAPKLNEEFGIKNPMATPKIIKVVVNMGAGEMIKSKEVGPSLSRDLAMITGQKPSTRLAKVSIATFGLRRGMPVGLSTTLRGIRMYGFLDKLFSIVLPRLRDFRGVPTKSFDAKGNYTLGMSEHTVFPEVDIGKASAPHGLEISIVTNAGSPERAKRLLSLMGMPFEKEEE</sequence>
<comment type="caution">
    <text evidence="9">The sequence shown here is derived from an EMBL/GenBank/DDBJ whole genome shotgun (WGS) entry which is preliminary data.</text>
</comment>
<dbReference type="Pfam" id="PF00281">
    <property type="entry name" value="Ribosomal_L5"/>
    <property type="match status" value="1"/>
</dbReference>
<dbReference type="PANTHER" id="PTHR11994">
    <property type="entry name" value="60S RIBOSOMAL PROTEIN L11-RELATED"/>
    <property type="match status" value="1"/>
</dbReference>
<dbReference type="SUPFAM" id="SSF55282">
    <property type="entry name" value="RL5-like"/>
    <property type="match status" value="1"/>
</dbReference>
<dbReference type="HAMAP" id="MF_01333_B">
    <property type="entry name" value="Ribosomal_uL5_B"/>
    <property type="match status" value="1"/>
</dbReference>
<evidence type="ECO:0000256" key="2">
    <source>
        <dbReference type="ARBA" id="ARBA00022980"/>
    </source>
</evidence>
<keyword evidence="5" id="KW-0820">tRNA-binding</keyword>
<evidence type="ECO:0000256" key="1">
    <source>
        <dbReference type="ARBA" id="ARBA00008553"/>
    </source>
</evidence>
<dbReference type="GO" id="GO:1990904">
    <property type="term" value="C:ribonucleoprotein complex"/>
    <property type="evidence" value="ECO:0007669"/>
    <property type="project" value="UniProtKB-KW"/>
</dbReference>
<organism evidence="9 10">
    <name type="scientific">Candidatus Woesebacteria bacterium GW2011_GWE1_45_18</name>
    <dbReference type="NCBI Taxonomy" id="1618598"/>
    <lineage>
        <taxon>Bacteria</taxon>
        <taxon>Candidatus Woeseibacteriota</taxon>
    </lineage>
</organism>
<name>A0A0G1M651_9BACT</name>
<comment type="subunit">
    <text evidence="5">Part of the 50S ribosomal subunit; part of the 5S rRNA/L5/L18/L25 subcomplex. Contacts the 5S rRNA and the P site tRNA. Forms a bridge to the 30S subunit in the 70S ribosome.</text>
</comment>
<dbReference type="GO" id="GO:0006412">
    <property type="term" value="P:translation"/>
    <property type="evidence" value="ECO:0007669"/>
    <property type="project" value="UniProtKB-UniRule"/>
</dbReference>
<dbReference type="EMBL" id="LCKQ01000011">
    <property type="protein sequence ID" value="KKU03759.1"/>
    <property type="molecule type" value="Genomic_DNA"/>
</dbReference>
<evidence type="ECO:0000313" key="9">
    <source>
        <dbReference type="EMBL" id="KKU03759.1"/>
    </source>
</evidence>
<dbReference type="GO" id="GO:0003735">
    <property type="term" value="F:structural constituent of ribosome"/>
    <property type="evidence" value="ECO:0007669"/>
    <property type="project" value="InterPro"/>
</dbReference>
<dbReference type="FunFam" id="3.30.1440.10:FF:000001">
    <property type="entry name" value="50S ribosomal protein L5"/>
    <property type="match status" value="1"/>
</dbReference>
<evidence type="ECO:0000259" key="8">
    <source>
        <dbReference type="Pfam" id="PF00673"/>
    </source>
</evidence>
<protein>
    <recommendedName>
        <fullName evidence="4 5">Large ribosomal subunit protein uL5</fullName>
    </recommendedName>
</protein>
<evidence type="ECO:0000256" key="6">
    <source>
        <dbReference type="RuleBase" id="RU003930"/>
    </source>
</evidence>
<dbReference type="InterPro" id="IPR020930">
    <property type="entry name" value="Ribosomal_uL5_bac-type"/>
</dbReference>
<dbReference type="InterPro" id="IPR031309">
    <property type="entry name" value="Ribosomal_uL5_C"/>
</dbReference>
<dbReference type="NCBIfam" id="NF000585">
    <property type="entry name" value="PRK00010.1"/>
    <property type="match status" value="1"/>
</dbReference>